<protein>
    <recommendedName>
        <fullName evidence="3">Spo0E like sporulation regulatory protein</fullName>
    </recommendedName>
</protein>
<sequence>MEKDVFEQLREELHMVLDERNKGQMLKISQALDVEISKFLKHEMVVYEQAVKVLPKLK</sequence>
<keyword evidence="2" id="KW-1185">Reference proteome</keyword>
<evidence type="ECO:0000313" key="2">
    <source>
        <dbReference type="Proteomes" id="UP000579281"/>
    </source>
</evidence>
<accession>A0A841KZ81</accession>
<comment type="caution">
    <text evidence="1">The sequence shown here is derived from an EMBL/GenBank/DDBJ whole genome shotgun (WGS) entry which is preliminary data.</text>
</comment>
<gene>
    <name evidence="1" type="ORF">HNQ80_002321</name>
</gene>
<dbReference type="RefSeq" id="WP_184310761.1">
    <property type="nucleotide sequence ID" value="NZ_JACHEN010000013.1"/>
</dbReference>
<dbReference type="Proteomes" id="UP000579281">
    <property type="component" value="Unassembled WGS sequence"/>
</dbReference>
<name>A0A841KZ81_9FIRM</name>
<proteinExistence type="predicted"/>
<organism evidence="1 2">
    <name type="scientific">Anaerosolibacter carboniphilus</name>
    <dbReference type="NCBI Taxonomy" id="1417629"/>
    <lineage>
        <taxon>Bacteria</taxon>
        <taxon>Bacillati</taxon>
        <taxon>Bacillota</taxon>
        <taxon>Clostridia</taxon>
        <taxon>Peptostreptococcales</taxon>
        <taxon>Thermotaleaceae</taxon>
        <taxon>Anaerosolibacter</taxon>
    </lineage>
</organism>
<dbReference type="AlphaFoldDB" id="A0A841KZ81"/>
<reference evidence="1 2" key="1">
    <citation type="submission" date="2020-08" db="EMBL/GenBank/DDBJ databases">
        <title>Genomic Encyclopedia of Type Strains, Phase IV (KMG-IV): sequencing the most valuable type-strain genomes for metagenomic binning, comparative biology and taxonomic classification.</title>
        <authorList>
            <person name="Goeker M."/>
        </authorList>
    </citation>
    <scope>NUCLEOTIDE SEQUENCE [LARGE SCALE GENOMIC DNA]</scope>
    <source>
        <strain evidence="1 2">DSM 103526</strain>
    </source>
</reference>
<evidence type="ECO:0000313" key="1">
    <source>
        <dbReference type="EMBL" id="MBB6216222.1"/>
    </source>
</evidence>
<evidence type="ECO:0008006" key="3">
    <source>
        <dbReference type="Google" id="ProtNLM"/>
    </source>
</evidence>
<dbReference type="EMBL" id="JACHEN010000013">
    <property type="protein sequence ID" value="MBB6216222.1"/>
    <property type="molecule type" value="Genomic_DNA"/>
</dbReference>